<evidence type="ECO:0000256" key="1">
    <source>
        <dbReference type="SAM" id="Phobius"/>
    </source>
</evidence>
<reference evidence="2 3" key="1">
    <citation type="submission" date="2020-04" db="EMBL/GenBank/DDBJ databases">
        <title>Paeniglutamicibacter sp. ANT13_2, a novel actinomycete isolated from sediment in Antarctica.</title>
        <authorList>
            <person name="Sakdapetsiri C."/>
            <person name="Pinyakong O."/>
        </authorList>
    </citation>
    <scope>NUCLEOTIDE SEQUENCE [LARGE SCALE GENOMIC DNA]</scope>
    <source>
        <strain evidence="2 3">ANT13_2</strain>
    </source>
</reference>
<keyword evidence="1" id="KW-0812">Transmembrane</keyword>
<feature type="transmembrane region" description="Helical" evidence="1">
    <location>
        <begin position="174"/>
        <end position="197"/>
    </location>
</feature>
<sequence>MARPRSAGPGAAGNGKVSFMGVLRSEFIKFSSLLSTLILVLATIVVMVGIAAVVSWGIGFSLEMAAESPEMAAEMGDLGGIAATLPASGLVFAQLIVGALAVMVMSSEFTTGSARSTFVAVPNRQMVFWAKALMITIVAAVVALVSILLSFLVVKPIVGHYNLDIDFSSEAFQRSLWFSVLYVVMVALIGMALGGLLRNSAGGIVVLAALFFVLPMAMGGFSTMVDWLAKAMRFLPDQAGTALTQLTVAPGGLEQWQNGLLMAAWSLIPLILAAIVLQRRDI</sequence>
<keyword evidence="1" id="KW-0472">Membrane</keyword>
<keyword evidence="1" id="KW-1133">Transmembrane helix</keyword>
<evidence type="ECO:0000313" key="2">
    <source>
        <dbReference type="EMBL" id="NKG20142.1"/>
    </source>
</evidence>
<keyword evidence="3" id="KW-1185">Reference proteome</keyword>
<proteinExistence type="predicted"/>
<organism evidence="2 3">
    <name type="scientific">Paeniglutamicibacter terrestris</name>
    <dbReference type="NCBI Taxonomy" id="2723403"/>
    <lineage>
        <taxon>Bacteria</taxon>
        <taxon>Bacillati</taxon>
        <taxon>Actinomycetota</taxon>
        <taxon>Actinomycetes</taxon>
        <taxon>Micrococcales</taxon>
        <taxon>Micrococcaceae</taxon>
        <taxon>Paeniglutamicibacter</taxon>
    </lineage>
</organism>
<evidence type="ECO:0000313" key="3">
    <source>
        <dbReference type="Proteomes" id="UP000746595"/>
    </source>
</evidence>
<gene>
    <name evidence="2" type="ORF">HED64_05360</name>
</gene>
<comment type="caution">
    <text evidence="2">The sequence shown here is derived from an EMBL/GenBank/DDBJ whole genome shotgun (WGS) entry which is preliminary data.</text>
</comment>
<feature type="transmembrane region" description="Helical" evidence="1">
    <location>
        <begin position="126"/>
        <end position="154"/>
    </location>
</feature>
<feature type="transmembrane region" description="Helical" evidence="1">
    <location>
        <begin position="33"/>
        <end position="58"/>
    </location>
</feature>
<feature type="transmembrane region" description="Helical" evidence="1">
    <location>
        <begin position="78"/>
        <end position="105"/>
    </location>
</feature>
<feature type="transmembrane region" description="Helical" evidence="1">
    <location>
        <begin position="204"/>
        <end position="225"/>
    </location>
</feature>
<accession>A0ABX1G1L3</accession>
<dbReference type="Proteomes" id="UP000746595">
    <property type="component" value="Unassembled WGS sequence"/>
</dbReference>
<protein>
    <submittedName>
        <fullName evidence="2">ABC transporter permease</fullName>
    </submittedName>
</protein>
<feature type="transmembrane region" description="Helical" evidence="1">
    <location>
        <begin position="259"/>
        <end position="277"/>
    </location>
</feature>
<name>A0ABX1G1L3_9MICC</name>
<dbReference type="EMBL" id="JAAWVT010000001">
    <property type="protein sequence ID" value="NKG20142.1"/>
    <property type="molecule type" value="Genomic_DNA"/>
</dbReference>